<dbReference type="CDD" id="cd02440">
    <property type="entry name" value="AdoMet_MTases"/>
    <property type="match status" value="1"/>
</dbReference>
<dbReference type="InterPro" id="IPR050447">
    <property type="entry name" value="Erg6_SMT_methyltransf"/>
</dbReference>
<evidence type="ECO:0000313" key="3">
    <source>
        <dbReference type="EMBL" id="KYF62394.1"/>
    </source>
</evidence>
<dbReference type="RefSeq" id="WP_061612660.1">
    <property type="nucleotide sequence ID" value="NZ_JEMA01001101.1"/>
</dbReference>
<accession>A0A150Q348</accession>
<evidence type="ECO:0000256" key="1">
    <source>
        <dbReference type="ARBA" id="ARBA00022679"/>
    </source>
</evidence>
<dbReference type="AlphaFoldDB" id="A0A150Q348"/>
<dbReference type="Proteomes" id="UP000075260">
    <property type="component" value="Unassembled WGS sequence"/>
</dbReference>
<dbReference type="InterPro" id="IPR013216">
    <property type="entry name" value="Methyltransf_11"/>
</dbReference>
<dbReference type="PANTHER" id="PTHR44068:SF6">
    <property type="entry name" value="SAM-DEPENDENT METHYLTRANSFERASE ERG6_SMT-TYPE DOMAIN-CONTAINING PROTEIN"/>
    <property type="match status" value="1"/>
</dbReference>
<gene>
    <name evidence="3" type="ORF">BE15_39530</name>
</gene>
<feature type="domain" description="Methyltransferase type 11" evidence="2">
    <location>
        <begin position="64"/>
        <end position="163"/>
    </location>
</feature>
<evidence type="ECO:0000259" key="2">
    <source>
        <dbReference type="Pfam" id="PF08241"/>
    </source>
</evidence>
<dbReference type="OrthoDB" id="9777830at2"/>
<dbReference type="SUPFAM" id="SSF53335">
    <property type="entry name" value="S-adenosyl-L-methionine-dependent methyltransferases"/>
    <property type="match status" value="1"/>
</dbReference>
<dbReference type="EMBL" id="JEMA01001101">
    <property type="protein sequence ID" value="KYF62394.1"/>
    <property type="molecule type" value="Genomic_DNA"/>
</dbReference>
<dbReference type="InterPro" id="IPR029063">
    <property type="entry name" value="SAM-dependent_MTases_sf"/>
</dbReference>
<name>A0A150Q348_SORCE</name>
<proteinExistence type="predicted"/>
<dbReference type="GO" id="GO:0003838">
    <property type="term" value="F:sterol 24-C-methyltransferase activity"/>
    <property type="evidence" value="ECO:0007669"/>
    <property type="project" value="TreeGrafter"/>
</dbReference>
<protein>
    <recommendedName>
        <fullName evidence="2">Methyltransferase type 11 domain-containing protein</fullName>
    </recommendedName>
</protein>
<keyword evidence="1" id="KW-0808">Transferase</keyword>
<reference evidence="3 4" key="1">
    <citation type="submission" date="2014-02" db="EMBL/GenBank/DDBJ databases">
        <title>The small core and large imbalanced accessory genome model reveals a collaborative survival strategy of Sorangium cellulosum strains in nature.</title>
        <authorList>
            <person name="Han K."/>
            <person name="Peng R."/>
            <person name="Blom J."/>
            <person name="Li Y.-Z."/>
        </authorList>
    </citation>
    <scope>NUCLEOTIDE SEQUENCE [LARGE SCALE GENOMIC DNA]</scope>
    <source>
        <strain evidence="3 4">So0008-312</strain>
    </source>
</reference>
<organism evidence="3 4">
    <name type="scientific">Sorangium cellulosum</name>
    <name type="common">Polyangium cellulosum</name>
    <dbReference type="NCBI Taxonomy" id="56"/>
    <lineage>
        <taxon>Bacteria</taxon>
        <taxon>Pseudomonadati</taxon>
        <taxon>Myxococcota</taxon>
        <taxon>Polyangia</taxon>
        <taxon>Polyangiales</taxon>
        <taxon>Polyangiaceae</taxon>
        <taxon>Sorangium</taxon>
    </lineage>
</organism>
<comment type="caution">
    <text evidence="3">The sequence shown here is derived from an EMBL/GenBank/DDBJ whole genome shotgun (WGS) entry which is preliminary data.</text>
</comment>
<dbReference type="GO" id="GO:0016126">
    <property type="term" value="P:sterol biosynthetic process"/>
    <property type="evidence" value="ECO:0007669"/>
    <property type="project" value="TreeGrafter"/>
</dbReference>
<dbReference type="PANTHER" id="PTHR44068">
    <property type="entry name" value="ZGC:194242"/>
    <property type="match status" value="1"/>
</dbReference>
<dbReference type="Pfam" id="PF08241">
    <property type="entry name" value="Methyltransf_11"/>
    <property type="match status" value="1"/>
</dbReference>
<dbReference type="Gene3D" id="3.40.50.150">
    <property type="entry name" value="Vaccinia Virus protein VP39"/>
    <property type="match status" value="1"/>
</dbReference>
<sequence length="279" mass="30925">MIDEGKVREFYDAALHCYQSIMGDRWHHGDPEAEARGLSVLEACAILEEKVLEHTGLQRDGRALDFGCGIGGPTLHMAAVSGASFVGVSNNNPSLEVARQRAAKLGLAERVTFLTLDDTGYKNLPFESGTFDAVTFYESVCHIPDKATLFRELARVLKAGGRLGGTDWIQRPFGPHQAEAQIMQFMRPVNEHIYIPWHGTVGQYREMMEAARLRVTVAQDLFEGKKCWGSTPDTERPQWLGYEGPQAELFRLGKQALDAAREAGVFSVGMWVAEKPARS</sequence>
<evidence type="ECO:0000313" key="4">
    <source>
        <dbReference type="Proteomes" id="UP000075260"/>
    </source>
</evidence>